<dbReference type="PANTHER" id="PTHR11920">
    <property type="entry name" value="GUANYLYL CYCLASE"/>
    <property type="match status" value="1"/>
</dbReference>
<feature type="transmembrane region" description="Helical" evidence="9">
    <location>
        <begin position="1253"/>
        <end position="1275"/>
    </location>
</feature>
<evidence type="ECO:0000256" key="2">
    <source>
        <dbReference type="ARBA" id="ARBA00022692"/>
    </source>
</evidence>
<dbReference type="Pfam" id="PF25474">
    <property type="entry name" value="TPR_TmcB"/>
    <property type="match status" value="1"/>
</dbReference>
<dbReference type="SUPFAM" id="SSF55785">
    <property type="entry name" value="PYP-like sensor domain (PAS domain)"/>
    <property type="match status" value="1"/>
</dbReference>
<feature type="transmembrane region" description="Helical" evidence="9">
    <location>
        <begin position="506"/>
        <end position="526"/>
    </location>
</feature>
<feature type="compositionally biased region" description="Basic and acidic residues" evidence="8">
    <location>
        <begin position="1176"/>
        <end position="1190"/>
    </location>
</feature>
<dbReference type="Gene3D" id="3.30.450.20">
    <property type="entry name" value="PAS domain"/>
    <property type="match status" value="1"/>
</dbReference>
<evidence type="ECO:0000256" key="3">
    <source>
        <dbReference type="ARBA" id="ARBA00022741"/>
    </source>
</evidence>
<feature type="region of interest" description="Disordered" evidence="8">
    <location>
        <begin position="1167"/>
        <end position="1190"/>
    </location>
</feature>
<evidence type="ECO:0000259" key="10">
    <source>
        <dbReference type="PROSITE" id="PS50112"/>
    </source>
</evidence>
<evidence type="ECO:0000256" key="5">
    <source>
        <dbReference type="ARBA" id="ARBA00023136"/>
    </source>
</evidence>
<feature type="transmembrane region" description="Helical" evidence="9">
    <location>
        <begin position="639"/>
        <end position="665"/>
    </location>
</feature>
<evidence type="ECO:0000256" key="6">
    <source>
        <dbReference type="ARBA" id="ARBA00023239"/>
    </source>
</evidence>
<feature type="domain" description="PAS" evidence="10">
    <location>
        <begin position="1832"/>
        <end position="1905"/>
    </location>
</feature>
<dbReference type="PROSITE" id="PS50125">
    <property type="entry name" value="GUANYLATE_CYCLASE_2"/>
    <property type="match status" value="1"/>
</dbReference>
<evidence type="ECO:0000256" key="8">
    <source>
        <dbReference type="SAM" id="MobiDB-lite"/>
    </source>
</evidence>
<keyword evidence="5 9" id="KW-0472">Membrane</keyword>
<feature type="transmembrane region" description="Helical" evidence="9">
    <location>
        <begin position="538"/>
        <end position="564"/>
    </location>
</feature>
<feature type="transmembrane region" description="Helical" evidence="9">
    <location>
        <begin position="822"/>
        <end position="840"/>
    </location>
</feature>
<evidence type="ECO:0000313" key="13">
    <source>
        <dbReference type="Proteomes" id="UP000816034"/>
    </source>
</evidence>
<feature type="transmembrane region" description="Helical" evidence="9">
    <location>
        <begin position="47"/>
        <end position="65"/>
    </location>
</feature>
<feature type="transmembrane region" description="Helical" evidence="9">
    <location>
        <begin position="1467"/>
        <end position="1488"/>
    </location>
</feature>
<gene>
    <name evidence="12" type="ORF">C9374_007412</name>
</gene>
<evidence type="ECO:0000313" key="12">
    <source>
        <dbReference type="EMBL" id="KAG2379273.1"/>
    </source>
</evidence>
<feature type="transmembrane region" description="Helical" evidence="9">
    <location>
        <begin position="440"/>
        <end position="459"/>
    </location>
</feature>
<dbReference type="GO" id="GO:0000166">
    <property type="term" value="F:nucleotide binding"/>
    <property type="evidence" value="ECO:0007669"/>
    <property type="project" value="UniProtKB-KW"/>
</dbReference>
<feature type="transmembrane region" description="Helical" evidence="9">
    <location>
        <begin position="989"/>
        <end position="1007"/>
    </location>
</feature>
<dbReference type="EMBL" id="PYSW02000029">
    <property type="protein sequence ID" value="KAG2379273.1"/>
    <property type="molecule type" value="Genomic_DNA"/>
</dbReference>
<dbReference type="SMART" id="SM00044">
    <property type="entry name" value="CYCc"/>
    <property type="match status" value="1"/>
</dbReference>
<dbReference type="InterPro" id="IPR000014">
    <property type="entry name" value="PAS"/>
</dbReference>
<feature type="transmembrane region" description="Helical" evidence="9">
    <location>
        <begin position="852"/>
        <end position="874"/>
    </location>
</feature>
<feature type="transmembrane region" description="Helical" evidence="9">
    <location>
        <begin position="576"/>
        <end position="598"/>
    </location>
</feature>
<dbReference type="PROSITE" id="PS50112">
    <property type="entry name" value="PAS"/>
    <property type="match status" value="1"/>
</dbReference>
<organism evidence="12 13">
    <name type="scientific">Naegleria lovaniensis</name>
    <name type="common">Amoeba</name>
    <dbReference type="NCBI Taxonomy" id="51637"/>
    <lineage>
        <taxon>Eukaryota</taxon>
        <taxon>Discoba</taxon>
        <taxon>Heterolobosea</taxon>
        <taxon>Tetramitia</taxon>
        <taxon>Eutetramitia</taxon>
        <taxon>Vahlkampfiidae</taxon>
        <taxon>Naegleria</taxon>
    </lineage>
</organism>
<keyword evidence="2 9" id="KW-0812">Transmembrane</keyword>
<dbReference type="SUPFAM" id="SSF55073">
    <property type="entry name" value="Nucleotide cyclase"/>
    <property type="match status" value="1"/>
</dbReference>
<comment type="similarity">
    <text evidence="7">Belongs to the adenylyl cyclase class-4/guanylyl cyclase family.</text>
</comment>
<dbReference type="GO" id="GO:0035556">
    <property type="term" value="P:intracellular signal transduction"/>
    <property type="evidence" value="ECO:0007669"/>
    <property type="project" value="InterPro"/>
</dbReference>
<feature type="transmembrane region" description="Helical" evidence="9">
    <location>
        <begin position="685"/>
        <end position="706"/>
    </location>
</feature>
<evidence type="ECO:0008006" key="14">
    <source>
        <dbReference type="Google" id="ProtNLM"/>
    </source>
</evidence>
<reference evidence="12 13" key="1">
    <citation type="journal article" date="2018" name="BMC Genomics">
        <title>The genome of Naegleria lovaniensis, the basis for a comparative approach to unravel pathogenicity factors of the human pathogenic amoeba N. fowleri.</title>
        <authorList>
            <person name="Liechti N."/>
            <person name="Schurch N."/>
            <person name="Bruggmann R."/>
            <person name="Wittwer M."/>
        </authorList>
    </citation>
    <scope>NUCLEOTIDE SEQUENCE [LARGE SCALE GENOMIC DNA]</scope>
    <source>
        <strain evidence="12 13">ATCC 30569</strain>
    </source>
</reference>
<dbReference type="InterPro" id="IPR018297">
    <property type="entry name" value="A/G_cyclase_CS"/>
</dbReference>
<feature type="transmembrane region" description="Helical" evidence="9">
    <location>
        <begin position="220"/>
        <end position="242"/>
    </location>
</feature>
<dbReference type="InterPro" id="IPR029787">
    <property type="entry name" value="Nucleotide_cyclase"/>
</dbReference>
<protein>
    <recommendedName>
        <fullName evidence="14">Adenylate and Guanylate cyclase catalytic domain containing protein</fullName>
    </recommendedName>
</protein>
<dbReference type="RefSeq" id="XP_044546535.1">
    <property type="nucleotide sequence ID" value="XM_044697375.1"/>
</dbReference>
<comment type="subcellular location">
    <subcellularLocation>
        <location evidence="1">Membrane</location>
        <topology evidence="1">Multi-pass membrane protein</topology>
    </subcellularLocation>
</comment>
<dbReference type="NCBIfam" id="TIGR00229">
    <property type="entry name" value="sensory_box"/>
    <property type="match status" value="1"/>
</dbReference>
<name>A0AA88KIV1_NAELO</name>
<accession>A0AA88KIV1</accession>
<feature type="transmembrane region" description="Helical" evidence="9">
    <location>
        <begin position="1542"/>
        <end position="1562"/>
    </location>
</feature>
<dbReference type="PANTHER" id="PTHR11920:SF335">
    <property type="entry name" value="GUANYLATE CYCLASE"/>
    <property type="match status" value="1"/>
</dbReference>
<comment type="caution">
    <text evidence="12">The sequence shown here is derived from an EMBL/GenBank/DDBJ whole genome shotgun (WGS) entry which is preliminary data.</text>
</comment>
<keyword evidence="13" id="KW-1185">Reference proteome</keyword>
<feature type="transmembrane region" description="Helical" evidence="9">
    <location>
        <begin position="792"/>
        <end position="816"/>
    </location>
</feature>
<dbReference type="CDD" id="cd07302">
    <property type="entry name" value="CHD"/>
    <property type="match status" value="1"/>
</dbReference>
<dbReference type="Gene3D" id="3.30.70.1230">
    <property type="entry name" value="Nucleotide cyclase"/>
    <property type="match status" value="1"/>
</dbReference>
<dbReference type="Pfam" id="PF13426">
    <property type="entry name" value="PAS_9"/>
    <property type="match status" value="1"/>
</dbReference>
<dbReference type="GO" id="GO:0016849">
    <property type="term" value="F:phosphorus-oxygen lyase activity"/>
    <property type="evidence" value="ECO:0007669"/>
    <property type="project" value="InterPro"/>
</dbReference>
<dbReference type="InterPro" id="IPR004776">
    <property type="entry name" value="Mem_transp_PIN-like"/>
</dbReference>
<keyword evidence="4 9" id="KW-1133">Transmembrane helix</keyword>
<dbReference type="SMART" id="SM00091">
    <property type="entry name" value="PAS"/>
    <property type="match status" value="1"/>
</dbReference>
<dbReference type="GO" id="GO:0016020">
    <property type="term" value="C:membrane"/>
    <property type="evidence" value="ECO:0007669"/>
    <property type="project" value="UniProtKB-SubCell"/>
</dbReference>
<feature type="transmembrane region" description="Helical" evidence="9">
    <location>
        <begin position="142"/>
        <end position="162"/>
    </location>
</feature>
<feature type="transmembrane region" description="Helical" evidence="9">
    <location>
        <begin position="756"/>
        <end position="780"/>
    </location>
</feature>
<dbReference type="GO" id="GO:0009190">
    <property type="term" value="P:cyclic nucleotide biosynthetic process"/>
    <property type="evidence" value="ECO:0007669"/>
    <property type="project" value="InterPro"/>
</dbReference>
<dbReference type="PROSITE" id="PS00452">
    <property type="entry name" value="GUANYLATE_CYCLASE_1"/>
    <property type="match status" value="1"/>
</dbReference>
<dbReference type="Pfam" id="PF00211">
    <property type="entry name" value="Guanylate_cyc"/>
    <property type="match status" value="1"/>
</dbReference>
<keyword evidence="3" id="KW-0547">Nucleotide-binding</keyword>
<dbReference type="CDD" id="cd00130">
    <property type="entry name" value="PAS"/>
    <property type="match status" value="1"/>
</dbReference>
<dbReference type="GO" id="GO:0055085">
    <property type="term" value="P:transmembrane transport"/>
    <property type="evidence" value="ECO:0007669"/>
    <property type="project" value="InterPro"/>
</dbReference>
<dbReference type="Proteomes" id="UP000816034">
    <property type="component" value="Unassembled WGS sequence"/>
</dbReference>
<dbReference type="InterPro" id="IPR035965">
    <property type="entry name" value="PAS-like_dom_sf"/>
</dbReference>
<evidence type="ECO:0000256" key="1">
    <source>
        <dbReference type="ARBA" id="ARBA00004141"/>
    </source>
</evidence>
<evidence type="ECO:0000256" key="9">
    <source>
        <dbReference type="SAM" id="Phobius"/>
    </source>
</evidence>
<dbReference type="InterPro" id="IPR050401">
    <property type="entry name" value="Cyclic_nucleotide_synthase"/>
</dbReference>
<feature type="transmembrane region" description="Helical" evidence="9">
    <location>
        <begin position="77"/>
        <end position="99"/>
    </location>
</feature>
<feature type="transmembrane region" description="Helical" evidence="9">
    <location>
        <begin position="886"/>
        <end position="909"/>
    </location>
</feature>
<dbReference type="InterPro" id="IPR057352">
    <property type="entry name" value="TPR_TmcB/C"/>
</dbReference>
<feature type="compositionally biased region" description="Basic and acidic residues" evidence="8">
    <location>
        <begin position="1206"/>
        <end position="1220"/>
    </location>
</feature>
<feature type="transmembrane region" description="Helical" evidence="9">
    <location>
        <begin position="389"/>
        <end position="412"/>
    </location>
</feature>
<feature type="domain" description="Guanylate cyclase" evidence="11">
    <location>
        <begin position="1996"/>
        <end position="2130"/>
    </location>
</feature>
<keyword evidence="6 7" id="KW-0456">Lyase</keyword>
<proteinExistence type="inferred from homology"/>
<feature type="transmembrane region" description="Helical" evidence="9">
    <location>
        <begin position="1753"/>
        <end position="1775"/>
    </location>
</feature>
<sequence>MTTTSSAAFQASLFITSFSSTFEVIVECSIGFLLTKMKIITAEHIRFLSKIWFNLFIPTLFFKDMATSFSLDLLQKLYMILIFGAINQVLAVIVGKLVFNNFTFKCIVGPFRWMATKLLNVFGKRSQFLENMDKMSKTEQDIYFVSLFCHNSVSLPLIYLSALCYLSTTNPIEKAENEASVVTNGYQTSWLYPMNANDTLVDNTPAFYKIPYAEAYKSSITAISIFIVPVEIAFYTLGTYIYRKGSEQQQEVIVRLQTDPGSSQESLEAPPHTARSLESLENQHIVTNITKLHEGNETILPYEPSSSNLQEDELSFKKYEERHILTSSESNLLPNTLEELEMTPIQENHLSTESSPIESTLPTQVISQQVQPSPRISRTSKMKQMAKNFGLFMLHNIILNPPLAAIFLALMISVVSTDLKNFLIVNPPPFVSTIKHLCEVFGQAVAPVSLIILGSNIAIQATPHNHDPLQLLEDSKKHDDDTSHSSQIIEPTHESLSTRYTPIRMALLNGVAKVKHVFLAAIIHVWNILKIKKLNPTALLFAITIKMVIFPLIGVALMFASRALFPSGFSNITDPLFFLVILIQFSTPPAIAITALSAVNSNYGQHETCVLSATDFHYGQWGSWLLNVLNYPVTFSMDIMPFMGSLVLTCFVIFLMLLLITIYVLSWRGARTSSRYIKIYQQVIFVKSFLAILLTGPSTFVMTSFIDCSYGSLPVRTREVILGLSNSSNSTLIQSQSSMNLLNRYPDYECFGTQNMALYILVIIFTCAYVLLATLATFVVPNSHPRNSTPMIFDSLLFQPLIIVGNIISILFHYLIPPEFAYARSIIHTVVSICTIVFVFKSVPMMRRFENTIVSGVVFARLGTSIGGLISFFVNPTNEKDLGIGMSMMTIGMVVLFSLIGALSMELYTRFVINFVRKKYMILHEGSSGTVEKEASALYSQVQEDHNFKKLTLFIKFTMSRVGAKLDDEDHDLAQCIAFVRSASSSKTFTDFNLIILSSLLIAYVLHGDPNAHVFAQALLKRAMKRRPNIYNRYIIGQKLKEIEVFISDETKTSGNTIELKTVLAKIQKSMLELTALHRHFWKEMTSEVIDMIKVEKIIIRCASLTGECDKIFSHLLAMNYNDKTVLRQYAQYVEAFKFNKELANEYYIEASSLEEDESLHRRSMYKNSKKNKNRVHPDTSEDMNPHSAEEKKIKSFTSLFSSSKDINEDGGHTSERESLDNFNGIESATNEAKREMVFRSSLSVPQSRFVQLAIYVLYMLLALSLLVAGVALSYNFSMQVTRNVVHVIDVCSPIYVPTNILVGLRGYQIFSKTGLNTTMSQDVVKSPVTELFTNSMLNKKMIQEAQQVLVTLQQQAYNAEFEYIIYSYYHETYYNVILPKIGSINEKFYNISSIENATITDINNLLIELTDKILTSEEGMMLETFSSYAFMVMYRNQQTFTRAYANFCRAFIDHAMANAQQVNSMFTIYTAVSLSLFFVFSLLYLVYERHDLTILYKQVKLLHSNVSKNEIGKTFQTLSKKVGDEVSIHISKNALFKPQNFFILVSALLTAIVMICCGMFLQTALRNSTYSFESYVTMQDGFDAMTHLQDAVFSIVETYIHVGTSIDKLPLLSQTELSKIKSNFDKVIYNVRYFWNLCMFGSSIKPYETLVLGMFPSTDKMIRGDLNCTLEQTRASLNNDTSCEIGIDYMMTDLITKGRQVMEDVTMEKKAIHDDAILVFNVGTLLTLISKKLVSFSNVFAQESSNPLIDQLIAFAIIGFLTLILLGILMFQALSSHSKTTFALRTMFNYVSIETVESNDKLKNFVLYHSVGEGFSFSKLFQNSTSSSEREDAKLLSIINGAVDGVILCNNSLGIDVFNAAAQRMFGYQQQDVVGNSLISLFAKEKQEEIKKMIESMKSVVTERDPKGETAEIDCVRKNQSTFPGKMSVFVTVFQKKHVITAFIKDITSEKKHNALLAEEKKNSENLLLNILPAAVASQLKSGASLIAEKFPDVTCFFSDMVSFTSISSKLTPTELVMMLNTIVIGFDDLTDKYHLEKVKTIGDAYFCAGGLHSDGGQSDSPERMLRFAMETFSVIRSYNATFRRNNLDEQVNIRVGINTGAIVAGVIGRKKFAYDMWGDTINVASRMESTSKPGRIQISRSSYERVYDLGFSFEERKLEVKGKGLTQTYMLNAKHHESAVLTNEEMLELIEHQETSNAGSTSKLSAVNVVHPQVENATIN</sequence>
<dbReference type="Pfam" id="PF03547">
    <property type="entry name" value="Mem_trans"/>
    <property type="match status" value="1"/>
</dbReference>
<evidence type="ECO:0000256" key="7">
    <source>
        <dbReference type="RuleBase" id="RU000405"/>
    </source>
</evidence>
<feature type="region of interest" description="Disordered" evidence="8">
    <location>
        <begin position="1203"/>
        <end position="1224"/>
    </location>
</feature>
<dbReference type="InterPro" id="IPR001054">
    <property type="entry name" value="A/G_cyclase"/>
</dbReference>
<evidence type="ECO:0000256" key="4">
    <source>
        <dbReference type="ARBA" id="ARBA00022989"/>
    </source>
</evidence>
<dbReference type="GeneID" id="68099866"/>
<evidence type="ECO:0000259" key="11">
    <source>
        <dbReference type="PROSITE" id="PS50125"/>
    </source>
</evidence>